<accession>A0A6C0LEG5</accession>
<proteinExistence type="predicted"/>
<evidence type="ECO:0000313" key="1">
    <source>
        <dbReference type="EMBL" id="QHU28091.1"/>
    </source>
</evidence>
<dbReference type="AlphaFoldDB" id="A0A6C0LEG5"/>
<reference evidence="1" key="1">
    <citation type="journal article" date="2020" name="Nature">
        <title>Giant virus diversity and host interactions through global metagenomics.</title>
        <authorList>
            <person name="Schulz F."/>
            <person name="Roux S."/>
            <person name="Paez-Espino D."/>
            <person name="Jungbluth S."/>
            <person name="Walsh D.A."/>
            <person name="Denef V.J."/>
            <person name="McMahon K.D."/>
            <person name="Konstantinidis K.T."/>
            <person name="Eloe-Fadrosh E.A."/>
            <person name="Kyrpides N.C."/>
            <person name="Woyke T."/>
        </authorList>
    </citation>
    <scope>NUCLEOTIDE SEQUENCE</scope>
    <source>
        <strain evidence="1">GVMAG-M-3300027770-17</strain>
    </source>
</reference>
<organism evidence="1">
    <name type="scientific">viral metagenome</name>
    <dbReference type="NCBI Taxonomy" id="1070528"/>
    <lineage>
        <taxon>unclassified sequences</taxon>
        <taxon>metagenomes</taxon>
        <taxon>organismal metagenomes</taxon>
    </lineage>
</organism>
<name>A0A6C0LEG5_9ZZZZ</name>
<sequence length="115" mass="13816">MNFINHVFDTEEVCRIFVLKMFNNTWSMINKIIDNAEKDIIKGNYEKDRRQMLIQLVQTRINVFLNKLNESIFIFNYQFNYNISIPIESFDLDEKYDFLLNLDNTNVCTDINSID</sequence>
<dbReference type="EMBL" id="MN740468">
    <property type="protein sequence ID" value="QHU28091.1"/>
    <property type="molecule type" value="Genomic_DNA"/>
</dbReference>
<protein>
    <submittedName>
        <fullName evidence="1">Uncharacterized protein</fullName>
    </submittedName>
</protein>